<name>A0A1N7FF41_9EURY</name>
<organism evidence="1 2">
    <name type="scientific">Haladaptatus litoreus</name>
    <dbReference type="NCBI Taxonomy" id="553468"/>
    <lineage>
        <taxon>Archaea</taxon>
        <taxon>Methanobacteriati</taxon>
        <taxon>Methanobacteriota</taxon>
        <taxon>Stenosarchaea group</taxon>
        <taxon>Halobacteria</taxon>
        <taxon>Halobacteriales</taxon>
        <taxon>Haladaptataceae</taxon>
        <taxon>Haladaptatus</taxon>
    </lineage>
</organism>
<reference evidence="2" key="1">
    <citation type="submission" date="2017-01" db="EMBL/GenBank/DDBJ databases">
        <authorList>
            <person name="Varghese N."/>
            <person name="Submissions S."/>
        </authorList>
    </citation>
    <scope>NUCLEOTIDE SEQUENCE [LARGE SCALE GENOMIC DNA]</scope>
    <source>
        <strain evidence="2">CGMCC 1.7737</strain>
    </source>
</reference>
<proteinExistence type="predicted"/>
<dbReference type="Proteomes" id="UP000186914">
    <property type="component" value="Unassembled WGS sequence"/>
</dbReference>
<evidence type="ECO:0000313" key="1">
    <source>
        <dbReference type="EMBL" id="SIR98923.1"/>
    </source>
</evidence>
<evidence type="ECO:0000313" key="2">
    <source>
        <dbReference type="Proteomes" id="UP000186914"/>
    </source>
</evidence>
<dbReference type="EMBL" id="FTNO01000008">
    <property type="protein sequence ID" value="SIR98923.1"/>
    <property type="molecule type" value="Genomic_DNA"/>
</dbReference>
<sequence>MERRPVQQRLEELHERSELDCPRLNSTVDMIRLEPGGLSSAYEGL</sequence>
<accession>A0A1N7FF41</accession>
<keyword evidence="2" id="KW-1185">Reference proteome</keyword>
<protein>
    <submittedName>
        <fullName evidence="1">Uncharacterized protein</fullName>
    </submittedName>
</protein>
<dbReference type="AlphaFoldDB" id="A0A1N7FF41"/>
<gene>
    <name evidence="1" type="ORF">SAMN05421858_5026</name>
</gene>